<evidence type="ECO:0000256" key="7">
    <source>
        <dbReference type="ARBA" id="ARBA00023128"/>
    </source>
</evidence>
<feature type="domain" description="DNA-directed RNA polymerase N-terminal" evidence="11">
    <location>
        <begin position="144"/>
        <end position="479"/>
    </location>
</feature>
<comment type="function">
    <text evidence="10">DNA-dependent RNA polymerase catalyzes the transcription of DNA into RNA using the four ribonucleoside triphosphates as substrates.</text>
</comment>
<dbReference type="Gene3D" id="1.10.150.20">
    <property type="entry name" value="5' to 3' exonuclease, C-terminal subdomain"/>
    <property type="match status" value="1"/>
</dbReference>
<dbReference type="InterPro" id="IPR037159">
    <property type="entry name" value="RNA_POL_N_sf"/>
</dbReference>
<dbReference type="PROSITE" id="PS00489">
    <property type="entry name" value="RNA_POL_PHAGE_2"/>
    <property type="match status" value="1"/>
</dbReference>
<dbReference type="Proteomes" id="UP001165063">
    <property type="component" value="Unassembled WGS sequence"/>
</dbReference>
<dbReference type="GO" id="GO:0034245">
    <property type="term" value="C:mitochondrial DNA-directed RNA polymerase complex"/>
    <property type="evidence" value="ECO:0007669"/>
    <property type="project" value="TreeGrafter"/>
</dbReference>
<dbReference type="FunFam" id="1.10.287.280:FF:000001">
    <property type="entry name" value="DNA-directed RNA polymerase"/>
    <property type="match status" value="1"/>
</dbReference>
<dbReference type="Gene3D" id="1.10.287.280">
    <property type="match status" value="1"/>
</dbReference>
<dbReference type="OrthoDB" id="276422at2759"/>
<dbReference type="Gene3D" id="1.10.1320.10">
    <property type="entry name" value="DNA-directed RNA polymerase, N-terminal domain"/>
    <property type="match status" value="1"/>
</dbReference>
<evidence type="ECO:0000256" key="4">
    <source>
        <dbReference type="ARBA" id="ARBA00022679"/>
    </source>
</evidence>
<comment type="caution">
    <text evidence="12">The sequence shown here is derived from an EMBL/GenBank/DDBJ whole genome shotgun (WGS) entry which is preliminary data.</text>
</comment>
<dbReference type="GO" id="GO:0006390">
    <property type="term" value="P:mitochondrial transcription"/>
    <property type="evidence" value="ECO:0007669"/>
    <property type="project" value="TreeGrafter"/>
</dbReference>
<evidence type="ECO:0000256" key="1">
    <source>
        <dbReference type="ARBA" id="ARBA00004173"/>
    </source>
</evidence>
<evidence type="ECO:0000256" key="9">
    <source>
        <dbReference type="ARBA" id="ARBA00048552"/>
    </source>
</evidence>
<proteinExistence type="inferred from homology"/>
<dbReference type="GO" id="GO:0001018">
    <property type="term" value="F:mitochondrial promoter sequence-specific DNA binding"/>
    <property type="evidence" value="ECO:0007669"/>
    <property type="project" value="TreeGrafter"/>
</dbReference>
<dbReference type="SUPFAM" id="SSF56672">
    <property type="entry name" value="DNA/RNA polymerases"/>
    <property type="match status" value="1"/>
</dbReference>
<protein>
    <recommendedName>
        <fullName evidence="10">DNA-directed RNA polymerase</fullName>
        <ecNumber evidence="10">2.7.7.6</ecNumber>
    </recommendedName>
</protein>
<dbReference type="PROSITE" id="PS00900">
    <property type="entry name" value="RNA_POL_PHAGE_1"/>
    <property type="match status" value="1"/>
</dbReference>
<name>A0A9W7DKI6_AMBMO</name>
<evidence type="ECO:0000256" key="3">
    <source>
        <dbReference type="ARBA" id="ARBA00022478"/>
    </source>
</evidence>
<evidence type="ECO:0000256" key="2">
    <source>
        <dbReference type="ARBA" id="ARBA00009493"/>
    </source>
</evidence>
<evidence type="ECO:0000313" key="13">
    <source>
        <dbReference type="Proteomes" id="UP001165063"/>
    </source>
</evidence>
<dbReference type="FunFam" id="1.10.150.20:FF:000041">
    <property type="entry name" value="DNA-directed RNA polymerase"/>
    <property type="match status" value="1"/>
</dbReference>
<gene>
    <name evidence="12" type="ORF">Amon01_000815600</name>
</gene>
<dbReference type="EMBL" id="BSXU01006878">
    <property type="protein sequence ID" value="GMG56087.1"/>
    <property type="molecule type" value="Genomic_DNA"/>
</dbReference>
<comment type="subcellular location">
    <subcellularLocation>
        <location evidence="1">Mitochondrion</location>
    </subcellularLocation>
</comment>
<evidence type="ECO:0000256" key="6">
    <source>
        <dbReference type="ARBA" id="ARBA00022946"/>
    </source>
</evidence>
<dbReference type="GO" id="GO:0003899">
    <property type="term" value="F:DNA-directed RNA polymerase activity"/>
    <property type="evidence" value="ECO:0007669"/>
    <property type="project" value="UniProtKB-EC"/>
</dbReference>
<organism evidence="12 13">
    <name type="scientific">Ambrosiozyma monospora</name>
    <name type="common">Yeast</name>
    <name type="synonym">Endomycopsis monosporus</name>
    <dbReference type="NCBI Taxonomy" id="43982"/>
    <lineage>
        <taxon>Eukaryota</taxon>
        <taxon>Fungi</taxon>
        <taxon>Dikarya</taxon>
        <taxon>Ascomycota</taxon>
        <taxon>Saccharomycotina</taxon>
        <taxon>Pichiomycetes</taxon>
        <taxon>Pichiales</taxon>
        <taxon>Pichiaceae</taxon>
        <taxon>Ambrosiozyma</taxon>
    </lineage>
</organism>
<keyword evidence="6" id="KW-0809">Transit peptide</keyword>
<dbReference type="InterPro" id="IPR046950">
    <property type="entry name" value="DNA-dir_Rpol_C_phage-type"/>
</dbReference>
<evidence type="ECO:0000313" key="12">
    <source>
        <dbReference type="EMBL" id="GMG56087.1"/>
    </source>
</evidence>
<dbReference type="AlphaFoldDB" id="A0A9W7DKI6"/>
<keyword evidence="8 10" id="KW-0804">Transcription</keyword>
<dbReference type="PANTHER" id="PTHR10102:SF0">
    <property type="entry name" value="DNA-DIRECTED RNA POLYMERASE, MITOCHONDRIAL"/>
    <property type="match status" value="1"/>
</dbReference>
<dbReference type="EC" id="2.7.7.6" evidence="10"/>
<reference evidence="12" key="1">
    <citation type="submission" date="2023-04" db="EMBL/GenBank/DDBJ databases">
        <title>Ambrosiozyma monospora NBRC 1965.</title>
        <authorList>
            <person name="Ichikawa N."/>
            <person name="Sato H."/>
            <person name="Tonouchi N."/>
        </authorList>
    </citation>
    <scope>NUCLEOTIDE SEQUENCE</scope>
    <source>
        <strain evidence="12">NBRC 1965</strain>
    </source>
</reference>
<accession>A0A9W7DKI6</accession>
<dbReference type="PANTHER" id="PTHR10102">
    <property type="entry name" value="DNA-DIRECTED RNA POLYMERASE, MITOCHONDRIAL"/>
    <property type="match status" value="1"/>
</dbReference>
<evidence type="ECO:0000256" key="8">
    <source>
        <dbReference type="ARBA" id="ARBA00023163"/>
    </source>
</evidence>
<dbReference type="InterPro" id="IPR043502">
    <property type="entry name" value="DNA/RNA_pol_sf"/>
</dbReference>
<comment type="catalytic activity">
    <reaction evidence="9 10">
        <text>RNA(n) + a ribonucleoside 5'-triphosphate = RNA(n+1) + diphosphate</text>
        <dbReference type="Rhea" id="RHEA:21248"/>
        <dbReference type="Rhea" id="RHEA-COMP:14527"/>
        <dbReference type="Rhea" id="RHEA-COMP:17342"/>
        <dbReference type="ChEBI" id="CHEBI:33019"/>
        <dbReference type="ChEBI" id="CHEBI:61557"/>
        <dbReference type="ChEBI" id="CHEBI:140395"/>
        <dbReference type="EC" id="2.7.7.6"/>
    </reaction>
</comment>
<sequence>MCPLNIKICSKEELTSKIHDPQLKQHEHLFNGEGTTTAENGARNFDLNVTPEVIANNIEEIRSVSSTGLKVVRYSLTGIVDGFNNGQFQKEFVNILETRKFPLDLSEIKANPTKAVNFFELRNKLPTIELQDEFDEVMDLFAHSREKVLEMSTLDAARAKWEYDFEVLKDKTLPQSIGAYLHDWLVRLVPLIEKEIKEYNFARKNIESFERSYSKLCKFSKFDHDRYREKLQYGPFLTLLKPEKLATIVLLESLKCCATSDIHKGASVGTLVSNIGKYIEMEVRSERVLKNDIDKSNHFNKIKQTAEYRKFLRSSKAAKIIEEANRELVGGGKETESLHWDSTSRCKLGACLLSLVLQVAKVDVTAVDPKTGEKKQALAPAFFHTYELVNSGKVGVVKLNHRFAEKLGKERLNQGLQTQYLPMICQPKPWTTHDDGGYLLKESMVMRTKHSIEQKAYVKAAAMQKRLDKVFSGLNSLGNTSWAVNKDVLNVIIKVWNTGEEFLEIPPIVDELVLPPGPPKGASGAERWKHRLDCQSKTNEFSKYRSMRCDLNYRLEIARGLVGERLFFPHSVDYRGRAYPIPPNFNHLGNDVCRSLLVFWKGKKLGVDGLRWLKIHICNLFGKDKIPLSEREAFVNENIDRILESVEDPLNSTKKMMWLEADKPWQFLAASIELSKALKLEDPTEYISHQPVHQDGTCNGLQHYAALGGDTVGAQQVNLIPADRPSDVYSHVAKSVKEYVEKDCAEGREEAILVKDIITRKLVKQTVMTSVYGVTYVGARAQISKRLKDIDYDETEIARVSKYLTDLVFKSIKQAFKGAHEIQDWFAFAAKMISKSVRLDPDQNVDVNFLSSVIWTTPLGLPVVQPYREIKSKAVTTSVQNIMITDPYEIKKVDARKQASGFPPNFVHSLDATHMLMSVNECASRGLMFASVHDSYWTHACDVTTMSAILREQFVALHTKNLVARLKREFEVRYKDLLMEINVTANDPAYVAVQKAKEQMTAKFGRKITMKDEILAEFERRRLLSSGDPFKIDQGKQMVTTISVLEDMNYSVDFKTLNTGSSHGPRMLVPFQLPDIPERGEFDVNVVKESTYFFS</sequence>
<keyword evidence="7" id="KW-0496">Mitochondrion</keyword>
<dbReference type="SMART" id="SM01311">
    <property type="entry name" value="RPOL_N"/>
    <property type="match status" value="1"/>
</dbReference>
<evidence type="ECO:0000256" key="5">
    <source>
        <dbReference type="ARBA" id="ARBA00022695"/>
    </source>
</evidence>
<dbReference type="Pfam" id="PF00940">
    <property type="entry name" value="RNA_pol"/>
    <property type="match status" value="1"/>
</dbReference>
<evidence type="ECO:0000259" key="11">
    <source>
        <dbReference type="SMART" id="SM01311"/>
    </source>
</evidence>
<evidence type="ECO:0000256" key="10">
    <source>
        <dbReference type="RuleBase" id="RU003805"/>
    </source>
</evidence>
<keyword evidence="3 10" id="KW-0240">DNA-directed RNA polymerase</keyword>
<dbReference type="InterPro" id="IPR029262">
    <property type="entry name" value="RPOL_N"/>
</dbReference>
<keyword evidence="4 10" id="KW-0808">Transferase</keyword>
<keyword evidence="5 10" id="KW-0548">Nucleotidyltransferase</keyword>
<keyword evidence="13" id="KW-1185">Reference proteome</keyword>
<dbReference type="Pfam" id="PF14700">
    <property type="entry name" value="RPOL_N"/>
    <property type="match status" value="1"/>
</dbReference>
<dbReference type="InterPro" id="IPR002092">
    <property type="entry name" value="DNA-dir_Rpol_phage-type"/>
</dbReference>
<comment type="similarity">
    <text evidence="2 10">Belongs to the phage and mitochondrial RNA polymerase family.</text>
</comment>